<dbReference type="PIRSF" id="PIRSF010631">
    <property type="entry name" value="A-rhamnsds"/>
    <property type="match status" value="1"/>
</dbReference>
<evidence type="ECO:0000259" key="6">
    <source>
        <dbReference type="Pfam" id="PF08531"/>
    </source>
</evidence>
<sequence length="934" mass="107300">MKTRILLCMAVSLMLTLFSCHKTEKVWVYDLKVESLVNPLGLEQKQPRLSWKLHSEERGVHQQAYRIIVSSSEEKLKENVGDLWDSGRIPSSETVLIPYEGAPLSDRQFCYWKVRIETNLGEVVSSERAFWSMGLETSDWQAKWIGLESIEAEGEDRKMNFVPENEDELRLKSETRLRARYLRKEIKLGKDVKSAMLYISGLGLYEAYLNGHKIGDQVLAPTPTDYSKTVPYNTFDVTSYLNKGENTIGVILGNGRFFSMRIPWFRTFGLPQLLSQLEVTYKDDTKDTFVSDESWKLTLDGPLGVNNEFDGEEYDARKEMEGWSTNDFDDAAWYSVELVNAPEGKLQAQENPNIKVMEHIKPLSVHKLDDDKYIIDMGQNMVGWITLKVRGKRGDKVTLRYAELLKEDGHLYLDNLRGAKVTDTYILKGDEEETWEPKFVFHGFRYVEVFGFPGVPTVDHFEGRVVYDEMKTTGTFETSNTIINRIYQNACWGIKGNYRGMPTDCPQRDERMGWLGDRTTGAYGESYIYDNQKLYAKWLKDIEDSQLANGALPDVAPNYWEMYTNDVTWPAAYFTVADMLYKQYGDVRPIIRHYDSFKAFIQFIRDNYLKDDIVIHDTFGDWCMPPESMEMIHSQDPSRKTSGELLSTAYYYRLLVLMQKFASLSGNDKDIAYYRESGDRILKAFNRKFYNASTGYYSNNTVTANLLALMNGMAPDSVRQVVFEHVVDKTLNEFKGHVSTGLIGIQWLMRGLSDYGQPELAYKIATNKTYPSWGYMIENDATTIWELWNGNTADPAMNSANHVMLLGDLIIWYYEYLAGIRNEAASTGFKKIEMKPLLVGDLTYVNASYQSIRGEIRSHWRREGTTFIWDIAIPANTTASVYLPEAVGKEIKEGNKELNDIKSITGVRTDGNWVIIDLESGEYSFTVKQNRMLN</sequence>
<dbReference type="PANTHER" id="PTHR33307">
    <property type="entry name" value="ALPHA-RHAMNOSIDASE (EUROFUNG)"/>
    <property type="match status" value="1"/>
</dbReference>
<dbReference type="Pfam" id="PF08531">
    <property type="entry name" value="Bac_rhamnosid_N"/>
    <property type="match status" value="1"/>
</dbReference>
<dbReference type="Gene3D" id="2.60.420.10">
    <property type="entry name" value="Maltose phosphorylase, domain 3"/>
    <property type="match status" value="1"/>
</dbReference>
<dbReference type="Gene3D" id="2.60.120.260">
    <property type="entry name" value="Galactose-binding domain-like"/>
    <property type="match status" value="2"/>
</dbReference>
<accession>A0A174SAQ2</accession>
<dbReference type="SUPFAM" id="SSF49785">
    <property type="entry name" value="Galactose-binding domain-like"/>
    <property type="match status" value="1"/>
</dbReference>
<dbReference type="InterPro" id="IPR035398">
    <property type="entry name" value="Bac_rhamnosid_C"/>
</dbReference>
<dbReference type="PROSITE" id="PS51257">
    <property type="entry name" value="PROKAR_LIPOPROTEIN"/>
    <property type="match status" value="1"/>
</dbReference>
<dbReference type="InterPro" id="IPR008979">
    <property type="entry name" value="Galactose-bd-like_sf"/>
</dbReference>
<dbReference type="InterPro" id="IPR008928">
    <property type="entry name" value="6-hairpin_glycosidase_sf"/>
</dbReference>
<dbReference type="InterPro" id="IPR013737">
    <property type="entry name" value="Bac_rhamnosid_N"/>
</dbReference>
<dbReference type="InterPro" id="IPR016007">
    <property type="entry name" value="Alpha_rhamnosid"/>
</dbReference>
<dbReference type="Gene3D" id="1.50.10.10">
    <property type="match status" value="1"/>
</dbReference>
<evidence type="ECO:0000259" key="5">
    <source>
        <dbReference type="Pfam" id="PF05592"/>
    </source>
</evidence>
<dbReference type="AlphaFoldDB" id="A0A174SAQ2"/>
<dbReference type="SUPFAM" id="SSF48208">
    <property type="entry name" value="Six-hairpin glycosidases"/>
    <property type="match status" value="1"/>
</dbReference>
<dbReference type="Pfam" id="PF17390">
    <property type="entry name" value="Bac_rhamnosid_C"/>
    <property type="match status" value="1"/>
</dbReference>
<dbReference type="Proteomes" id="UP000095576">
    <property type="component" value="Unassembled WGS sequence"/>
</dbReference>
<feature type="signal peptide" evidence="4">
    <location>
        <begin position="1"/>
        <end position="22"/>
    </location>
</feature>
<dbReference type="Pfam" id="PF17389">
    <property type="entry name" value="Bac_rhamnosid6H"/>
    <property type="match status" value="1"/>
</dbReference>
<dbReference type="RefSeq" id="WP_055300506.1">
    <property type="nucleotide sequence ID" value="NZ_CZAP01000016.1"/>
</dbReference>
<name>A0A174SAQ2_BACT4</name>
<gene>
    <name evidence="9" type="ORF">ERS852511_03702</name>
</gene>
<dbReference type="GO" id="GO:0005975">
    <property type="term" value="P:carbohydrate metabolic process"/>
    <property type="evidence" value="ECO:0007669"/>
    <property type="project" value="InterPro"/>
</dbReference>
<dbReference type="Pfam" id="PF25788">
    <property type="entry name" value="Ig_Rha78A_N"/>
    <property type="match status" value="1"/>
</dbReference>
<dbReference type="GO" id="GO:0030596">
    <property type="term" value="F:alpha-L-rhamnosidase activity"/>
    <property type="evidence" value="ECO:0007669"/>
    <property type="project" value="UniProtKB-EC"/>
</dbReference>
<organism evidence="9 10">
    <name type="scientific">Bacteroides thetaiotaomicron</name>
    <dbReference type="NCBI Taxonomy" id="818"/>
    <lineage>
        <taxon>Bacteria</taxon>
        <taxon>Pseudomonadati</taxon>
        <taxon>Bacteroidota</taxon>
        <taxon>Bacteroidia</taxon>
        <taxon>Bacteroidales</taxon>
        <taxon>Bacteroidaceae</taxon>
        <taxon>Bacteroides</taxon>
    </lineage>
</organism>
<dbReference type="EMBL" id="CZAP01000016">
    <property type="protein sequence ID" value="CUP93027.1"/>
    <property type="molecule type" value="Genomic_DNA"/>
</dbReference>
<dbReference type="InterPro" id="IPR008902">
    <property type="entry name" value="Rhamnosid_concanavalin"/>
</dbReference>
<evidence type="ECO:0000313" key="10">
    <source>
        <dbReference type="Proteomes" id="UP000095576"/>
    </source>
</evidence>
<dbReference type="PANTHER" id="PTHR33307:SF6">
    <property type="entry name" value="ALPHA-RHAMNOSIDASE (EUROFUNG)-RELATED"/>
    <property type="match status" value="1"/>
</dbReference>
<feature type="domain" description="Alpha-L-rhamnosidase C-terminal" evidence="8">
    <location>
        <begin position="819"/>
        <end position="895"/>
    </location>
</feature>
<dbReference type="InterPro" id="IPR035396">
    <property type="entry name" value="Bac_rhamnosid6H"/>
</dbReference>
<feature type="chain" id="PRO_5008032570" description="alpha-L-rhamnosidase" evidence="4">
    <location>
        <begin position="23"/>
        <end position="934"/>
    </location>
</feature>
<reference evidence="9 10" key="1">
    <citation type="submission" date="2015-09" db="EMBL/GenBank/DDBJ databases">
        <authorList>
            <consortium name="Pathogen Informatics"/>
        </authorList>
    </citation>
    <scope>NUCLEOTIDE SEQUENCE [LARGE SCALE GENOMIC DNA]</scope>
    <source>
        <strain evidence="9 10">2789STDY5834899</strain>
    </source>
</reference>
<evidence type="ECO:0000313" key="9">
    <source>
        <dbReference type="EMBL" id="CUP93027.1"/>
    </source>
</evidence>
<comment type="catalytic activity">
    <reaction evidence="1">
        <text>Hydrolysis of terminal non-reducing alpha-L-rhamnose residues in alpha-L-rhamnosides.</text>
        <dbReference type="EC" id="3.2.1.40"/>
    </reaction>
</comment>
<proteinExistence type="predicted"/>
<evidence type="ECO:0000256" key="3">
    <source>
        <dbReference type="ARBA" id="ARBA00022801"/>
    </source>
</evidence>
<dbReference type="Pfam" id="PF05592">
    <property type="entry name" value="Bac_rhamnosid"/>
    <property type="match status" value="1"/>
</dbReference>
<feature type="domain" description="Alpha-L-rhamnosidase six-hairpin glycosidase" evidence="7">
    <location>
        <begin position="472"/>
        <end position="816"/>
    </location>
</feature>
<evidence type="ECO:0000259" key="7">
    <source>
        <dbReference type="Pfam" id="PF17389"/>
    </source>
</evidence>
<protein>
    <recommendedName>
        <fullName evidence="2">alpha-L-rhamnosidase</fullName>
        <ecNumber evidence="2">3.2.1.40</ecNumber>
    </recommendedName>
</protein>
<evidence type="ECO:0000256" key="4">
    <source>
        <dbReference type="SAM" id="SignalP"/>
    </source>
</evidence>
<keyword evidence="4" id="KW-0732">Signal</keyword>
<dbReference type="EC" id="3.2.1.40" evidence="2"/>
<evidence type="ECO:0000256" key="1">
    <source>
        <dbReference type="ARBA" id="ARBA00001445"/>
    </source>
</evidence>
<feature type="domain" description="Bacterial alpha-L-rhamnosidase N-terminal" evidence="6">
    <location>
        <begin position="190"/>
        <end position="358"/>
    </location>
</feature>
<keyword evidence="3" id="KW-0378">Hydrolase</keyword>
<dbReference type="Gene3D" id="2.60.40.10">
    <property type="entry name" value="Immunoglobulins"/>
    <property type="match status" value="1"/>
</dbReference>
<evidence type="ECO:0000256" key="2">
    <source>
        <dbReference type="ARBA" id="ARBA00012652"/>
    </source>
</evidence>
<evidence type="ECO:0000259" key="8">
    <source>
        <dbReference type="Pfam" id="PF17390"/>
    </source>
</evidence>
<dbReference type="InterPro" id="IPR012341">
    <property type="entry name" value="6hp_glycosidase-like_sf"/>
</dbReference>
<dbReference type="InterPro" id="IPR013783">
    <property type="entry name" value="Ig-like_fold"/>
</dbReference>
<feature type="domain" description="Alpha-L-rhamnosidase concanavalin-like" evidence="5">
    <location>
        <begin position="367"/>
        <end position="467"/>
    </location>
</feature>